<accession>A0A5P2UGW3</accession>
<feature type="compositionally biased region" description="Basic and acidic residues" evidence="5">
    <location>
        <begin position="28"/>
        <end position="41"/>
    </location>
</feature>
<reference evidence="7 8" key="1">
    <citation type="submission" date="2017-09" db="EMBL/GenBank/DDBJ databases">
        <authorList>
            <person name="Lee N."/>
            <person name="Cho B.-K."/>
        </authorList>
    </citation>
    <scope>NUCLEOTIDE SEQUENCE [LARGE SCALE GENOMIC DNA]</scope>
    <source>
        <strain evidence="7 8">ATCC 27467</strain>
    </source>
</reference>
<proteinExistence type="predicted"/>
<feature type="transmembrane region" description="Helical" evidence="6">
    <location>
        <begin position="487"/>
        <end position="512"/>
    </location>
</feature>
<dbReference type="PANTHER" id="PTHR47704">
    <property type="entry name" value="POTASSIUM TRANSPORTER KIMA"/>
    <property type="match status" value="1"/>
</dbReference>
<dbReference type="Pfam" id="PF13520">
    <property type="entry name" value="AA_permease_2"/>
    <property type="match status" value="1"/>
</dbReference>
<evidence type="ECO:0000256" key="6">
    <source>
        <dbReference type="SAM" id="Phobius"/>
    </source>
</evidence>
<dbReference type="GO" id="GO:0016020">
    <property type="term" value="C:membrane"/>
    <property type="evidence" value="ECO:0007669"/>
    <property type="project" value="UniProtKB-SubCell"/>
</dbReference>
<evidence type="ECO:0000313" key="8">
    <source>
        <dbReference type="Proteomes" id="UP000326831"/>
    </source>
</evidence>
<keyword evidence="4 6" id="KW-0472">Membrane</keyword>
<dbReference type="GO" id="GO:0022857">
    <property type="term" value="F:transmembrane transporter activity"/>
    <property type="evidence" value="ECO:0007669"/>
    <property type="project" value="InterPro"/>
</dbReference>
<dbReference type="OrthoDB" id="9759676at2"/>
<feature type="compositionally biased region" description="Basic and acidic residues" evidence="5">
    <location>
        <begin position="1"/>
        <end position="11"/>
    </location>
</feature>
<keyword evidence="2 6" id="KW-0812">Transmembrane</keyword>
<feature type="transmembrane region" description="Helical" evidence="6">
    <location>
        <begin position="368"/>
        <end position="393"/>
    </location>
</feature>
<feature type="transmembrane region" description="Helical" evidence="6">
    <location>
        <begin position="167"/>
        <end position="198"/>
    </location>
</feature>
<dbReference type="PANTHER" id="PTHR47704:SF1">
    <property type="entry name" value="POTASSIUM TRANSPORTER KIMA"/>
    <property type="match status" value="1"/>
</dbReference>
<evidence type="ECO:0000256" key="1">
    <source>
        <dbReference type="ARBA" id="ARBA00004141"/>
    </source>
</evidence>
<sequence>MTDAQGTREPDSAGPPGPAASLPGLDEEQQRVLRRVGREWGRSSAPPEAWRRALPVDPDLGRFPLPAEVRPGRFGRLVTVSVVGPPPDTASDTAAEAGEVREGRFATGERPSGPVRRAGARTRRLLLGEALKSSAVASERMRKLVALPVLSADALSSVAYGPEAMLAVLVLAGTAGLAHALPVAGAIAFLMLAVGLSYRQTIRAYPHGGGSYIVAGANLGPSAGLIAAAGLMTDYVLTVAVSIASGVAAITSAVPSLTAATVPLGVGVIVLLLAGNLRGIRQAGALFAAPTYLFIGAVFALVVAGLVTAAGHDFEPRPTPPLPVTETAGLLLVMRAFSSGATAMTGIEAISNAVPAFKPVEWRNARTTLTWMVGLLIAMFAGIVALIQLTGVVPDARETVLSQLAHLGFGSGAMYVFVQAATAAVLLLAANTAYNDFPRVLSLLARDDYAPRVFMRLGDRLAYSNGVLLLSVAAALVFVAFDGRTGALIPLYAVGVFLAFTLSQTGMVVHWWRRRDRHWRKSMLFNAVGALLSALVFLTAGITKFTEGAWVAIVAVGVFLYVTTRIRRHYASARAALRLHAQALELPARAAAAPPPHAGPAPAPAPALGQAVAGGAVGRRAAQGGGAPGTGEDEELPAEVRNLSVVALATLDLASMRTLAYAASLQQPVLVLHISLSDHEGRRFRDYWTLWGDHLPMEVIVSPYRAVVAPLVHYLEALHHRHPELTLTVILPEIVTRRRRHQLLHSRTASRLRRSLRPLPKIVITTVPFHLP</sequence>
<feature type="transmembrane region" description="Helical" evidence="6">
    <location>
        <begin position="461"/>
        <end position="481"/>
    </location>
</feature>
<feature type="transmembrane region" description="Helical" evidence="6">
    <location>
        <begin position="285"/>
        <end position="307"/>
    </location>
</feature>
<dbReference type="KEGG" id="ssub:CP968_04895"/>
<keyword evidence="3 6" id="KW-1133">Transmembrane helix</keyword>
<evidence type="ECO:0000256" key="2">
    <source>
        <dbReference type="ARBA" id="ARBA00022692"/>
    </source>
</evidence>
<feature type="transmembrane region" description="Helical" evidence="6">
    <location>
        <begin position="548"/>
        <end position="564"/>
    </location>
</feature>
<feature type="transmembrane region" description="Helical" evidence="6">
    <location>
        <begin position="413"/>
        <end position="434"/>
    </location>
</feature>
<name>A0A5P2UGW3_9ACTN</name>
<organism evidence="7 8">
    <name type="scientific">Streptomyces subrutilus</name>
    <dbReference type="NCBI Taxonomy" id="36818"/>
    <lineage>
        <taxon>Bacteria</taxon>
        <taxon>Bacillati</taxon>
        <taxon>Actinomycetota</taxon>
        <taxon>Actinomycetes</taxon>
        <taxon>Kitasatosporales</taxon>
        <taxon>Streptomycetaceae</taxon>
        <taxon>Streptomyces</taxon>
    </lineage>
</organism>
<keyword evidence="8" id="KW-1185">Reference proteome</keyword>
<dbReference type="Gene3D" id="1.20.1740.10">
    <property type="entry name" value="Amino acid/polyamine transporter I"/>
    <property type="match status" value="1"/>
</dbReference>
<dbReference type="EMBL" id="CP023701">
    <property type="protein sequence ID" value="QEU77705.1"/>
    <property type="molecule type" value="Genomic_DNA"/>
</dbReference>
<dbReference type="AlphaFoldDB" id="A0A5P2UGW3"/>
<evidence type="ECO:0000256" key="3">
    <source>
        <dbReference type="ARBA" id="ARBA00022989"/>
    </source>
</evidence>
<evidence type="ECO:0000313" key="7">
    <source>
        <dbReference type="EMBL" id="QEU77705.1"/>
    </source>
</evidence>
<dbReference type="InterPro" id="IPR002293">
    <property type="entry name" value="AA/rel_permease1"/>
</dbReference>
<gene>
    <name evidence="7" type="ORF">CP968_04895</name>
</gene>
<feature type="transmembrane region" description="Helical" evidence="6">
    <location>
        <begin position="210"/>
        <end position="231"/>
    </location>
</feature>
<dbReference type="Proteomes" id="UP000326831">
    <property type="component" value="Chromosome"/>
</dbReference>
<feature type="region of interest" description="Disordered" evidence="5">
    <location>
        <begin position="1"/>
        <end position="57"/>
    </location>
</feature>
<feature type="transmembrane region" description="Helical" evidence="6">
    <location>
        <begin position="524"/>
        <end position="542"/>
    </location>
</feature>
<comment type="subcellular location">
    <subcellularLocation>
        <location evidence="1">Membrane</location>
        <topology evidence="1">Multi-pass membrane protein</topology>
    </subcellularLocation>
</comment>
<protein>
    <submittedName>
        <fullName evidence="7">APC family permease</fullName>
    </submittedName>
</protein>
<dbReference type="InterPro" id="IPR053153">
    <property type="entry name" value="APC_K+_Transporter"/>
</dbReference>
<evidence type="ECO:0000256" key="5">
    <source>
        <dbReference type="SAM" id="MobiDB-lite"/>
    </source>
</evidence>
<feature type="transmembrane region" description="Helical" evidence="6">
    <location>
        <begin position="327"/>
        <end position="347"/>
    </location>
</feature>
<feature type="transmembrane region" description="Helical" evidence="6">
    <location>
        <begin position="243"/>
        <end position="273"/>
    </location>
</feature>
<evidence type="ECO:0000256" key="4">
    <source>
        <dbReference type="ARBA" id="ARBA00023136"/>
    </source>
</evidence>